<reference evidence="2 3" key="1">
    <citation type="submission" date="2023-07" db="EMBL/GenBank/DDBJ databases">
        <title>Sequencing the genomes of 1000 actinobacteria strains.</title>
        <authorList>
            <person name="Klenk H.-P."/>
        </authorList>
    </citation>
    <scope>NUCLEOTIDE SEQUENCE [LARGE SCALE GENOMIC DNA]</scope>
    <source>
        <strain evidence="2 3">DSM 44711</strain>
    </source>
</reference>
<keyword evidence="1" id="KW-0812">Transmembrane</keyword>
<proteinExistence type="predicted"/>
<dbReference type="AlphaFoldDB" id="A0AAE3ZNL0"/>
<evidence type="ECO:0000313" key="2">
    <source>
        <dbReference type="EMBL" id="MDR7322501.1"/>
    </source>
</evidence>
<comment type="caution">
    <text evidence="2">The sequence shown here is derived from an EMBL/GenBank/DDBJ whole genome shotgun (WGS) entry which is preliminary data.</text>
</comment>
<feature type="transmembrane region" description="Helical" evidence="1">
    <location>
        <begin position="54"/>
        <end position="76"/>
    </location>
</feature>
<feature type="transmembrane region" description="Helical" evidence="1">
    <location>
        <begin position="21"/>
        <end position="42"/>
    </location>
</feature>
<keyword evidence="1" id="KW-0472">Membrane</keyword>
<protein>
    <submittedName>
        <fullName evidence="2">Uncharacterized protein</fullName>
    </submittedName>
</protein>
<organism evidence="2 3">
    <name type="scientific">Catenuloplanes niger</name>
    <dbReference type="NCBI Taxonomy" id="587534"/>
    <lineage>
        <taxon>Bacteria</taxon>
        <taxon>Bacillati</taxon>
        <taxon>Actinomycetota</taxon>
        <taxon>Actinomycetes</taxon>
        <taxon>Micromonosporales</taxon>
        <taxon>Micromonosporaceae</taxon>
        <taxon>Catenuloplanes</taxon>
    </lineage>
</organism>
<dbReference type="Proteomes" id="UP001183629">
    <property type="component" value="Unassembled WGS sequence"/>
</dbReference>
<gene>
    <name evidence="2" type="ORF">J2S44_002751</name>
</gene>
<dbReference type="RefSeq" id="WP_310412999.1">
    <property type="nucleotide sequence ID" value="NZ_JAVDYC010000001.1"/>
</dbReference>
<keyword evidence="1" id="KW-1133">Transmembrane helix</keyword>
<name>A0AAE3ZNL0_9ACTN</name>
<accession>A0AAE3ZNL0</accession>
<evidence type="ECO:0000313" key="3">
    <source>
        <dbReference type="Proteomes" id="UP001183629"/>
    </source>
</evidence>
<sequence>MTTTRRWLEQRPGRRWFLRMLGFTVALMPVRVLFLALVMTLIDHSGTGAVLPLIGLLLVADGWLVTGPTVLVLGMLATRVGRISQTHAGFRKLSYRLLLPVTAIGGLVIFTPLYWLPVAVGQFVVAVRGVRIAELGPLQPVLAGQVAGAGGGQGAAG</sequence>
<feature type="transmembrane region" description="Helical" evidence="1">
    <location>
        <begin position="97"/>
        <end position="116"/>
    </location>
</feature>
<evidence type="ECO:0000256" key="1">
    <source>
        <dbReference type="SAM" id="Phobius"/>
    </source>
</evidence>
<dbReference type="EMBL" id="JAVDYC010000001">
    <property type="protein sequence ID" value="MDR7322501.1"/>
    <property type="molecule type" value="Genomic_DNA"/>
</dbReference>
<keyword evidence="3" id="KW-1185">Reference proteome</keyword>